<accession>A0A8K0AD54</accession>
<dbReference type="Proteomes" id="UP000838412">
    <property type="component" value="Chromosome 8"/>
</dbReference>
<reference evidence="1" key="1">
    <citation type="submission" date="2022-01" db="EMBL/GenBank/DDBJ databases">
        <authorList>
            <person name="Braso-Vives M."/>
        </authorList>
    </citation>
    <scope>NUCLEOTIDE SEQUENCE</scope>
</reference>
<dbReference type="EMBL" id="OV696693">
    <property type="protein sequence ID" value="CAH1272726.1"/>
    <property type="molecule type" value="Genomic_DNA"/>
</dbReference>
<proteinExistence type="predicted"/>
<gene>
    <name evidence="1" type="primary">Hypp4922</name>
    <name evidence="1" type="ORF">BLAG_LOCUS24296</name>
</gene>
<name>A0A8K0AD54_BRALA</name>
<sequence>MIMVSLSPLQPYSRPSQLLVCTGYRGCEPRLLELLVCTGYRGCEPRLLELLVCTGYRGCEPRLLEVRLGYYKLKPLNPPSQLLVCTGYRGCEPRLLEVLQELRQTMCGLQGDRDVLEVVPMQQLLGDGRFQHFLKAANEAVLHRSLATVVRWEKQLLQTCNMQGD</sequence>
<organism evidence="1 2">
    <name type="scientific">Branchiostoma lanceolatum</name>
    <name type="common">Common lancelet</name>
    <name type="synonym">Amphioxus lanceolatum</name>
    <dbReference type="NCBI Taxonomy" id="7740"/>
    <lineage>
        <taxon>Eukaryota</taxon>
        <taxon>Metazoa</taxon>
        <taxon>Chordata</taxon>
        <taxon>Cephalochordata</taxon>
        <taxon>Leptocardii</taxon>
        <taxon>Amphioxiformes</taxon>
        <taxon>Branchiostomatidae</taxon>
        <taxon>Branchiostoma</taxon>
    </lineage>
</organism>
<protein>
    <submittedName>
        <fullName evidence="1">Hypp4922 protein</fullName>
    </submittedName>
</protein>
<evidence type="ECO:0000313" key="2">
    <source>
        <dbReference type="Proteomes" id="UP000838412"/>
    </source>
</evidence>
<keyword evidence="2" id="KW-1185">Reference proteome</keyword>
<dbReference type="AlphaFoldDB" id="A0A8K0AD54"/>
<evidence type="ECO:0000313" key="1">
    <source>
        <dbReference type="EMBL" id="CAH1272726.1"/>
    </source>
</evidence>